<reference evidence="1" key="1">
    <citation type="submission" date="2022-06" db="EMBL/GenBank/DDBJ databases">
        <title>Uncovering the hologenomic basis of an extraordinary plant invasion.</title>
        <authorList>
            <person name="Bieker V.C."/>
            <person name="Martin M.D."/>
            <person name="Gilbert T."/>
            <person name="Hodgins K."/>
            <person name="Battlay P."/>
            <person name="Petersen B."/>
            <person name="Wilson J."/>
        </authorList>
    </citation>
    <scope>NUCLEOTIDE SEQUENCE</scope>
    <source>
        <strain evidence="1">AA19_3_7</strain>
        <tissue evidence="1">Leaf</tissue>
    </source>
</reference>
<dbReference type="Proteomes" id="UP001206925">
    <property type="component" value="Unassembled WGS sequence"/>
</dbReference>
<name>A0AAD5C379_AMBAR</name>
<accession>A0AAD5C379</accession>
<protein>
    <submittedName>
        <fullName evidence="1">Uncharacterized protein</fullName>
    </submittedName>
</protein>
<sequence length="18" mass="2048">MQEKQEANSLKSNTSYCS</sequence>
<comment type="caution">
    <text evidence="1">The sequence shown here is derived from an EMBL/GenBank/DDBJ whole genome shotgun (WGS) entry which is preliminary data.</text>
</comment>
<evidence type="ECO:0000313" key="1">
    <source>
        <dbReference type="EMBL" id="KAI7734521.1"/>
    </source>
</evidence>
<gene>
    <name evidence="1" type="ORF">M8C21_031976</name>
</gene>
<dbReference type="EMBL" id="JAMZMK010009703">
    <property type="protein sequence ID" value="KAI7734521.1"/>
    <property type="molecule type" value="Genomic_DNA"/>
</dbReference>
<evidence type="ECO:0000313" key="2">
    <source>
        <dbReference type="Proteomes" id="UP001206925"/>
    </source>
</evidence>
<proteinExistence type="predicted"/>
<dbReference type="AlphaFoldDB" id="A0AAD5C379"/>
<keyword evidence="2" id="KW-1185">Reference proteome</keyword>
<organism evidence="1 2">
    <name type="scientific">Ambrosia artemisiifolia</name>
    <name type="common">Common ragweed</name>
    <dbReference type="NCBI Taxonomy" id="4212"/>
    <lineage>
        <taxon>Eukaryota</taxon>
        <taxon>Viridiplantae</taxon>
        <taxon>Streptophyta</taxon>
        <taxon>Embryophyta</taxon>
        <taxon>Tracheophyta</taxon>
        <taxon>Spermatophyta</taxon>
        <taxon>Magnoliopsida</taxon>
        <taxon>eudicotyledons</taxon>
        <taxon>Gunneridae</taxon>
        <taxon>Pentapetalae</taxon>
        <taxon>asterids</taxon>
        <taxon>campanulids</taxon>
        <taxon>Asterales</taxon>
        <taxon>Asteraceae</taxon>
        <taxon>Asteroideae</taxon>
        <taxon>Heliantheae alliance</taxon>
        <taxon>Heliantheae</taxon>
        <taxon>Ambrosia</taxon>
    </lineage>
</organism>